<evidence type="ECO:0008006" key="4">
    <source>
        <dbReference type="Google" id="ProtNLM"/>
    </source>
</evidence>
<dbReference type="EMBL" id="JNGI01000023">
    <property type="protein sequence ID" value="KNC94625.1"/>
    <property type="molecule type" value="Genomic_DNA"/>
</dbReference>
<gene>
    <name evidence="2" type="ORF">GM31_13600</name>
</gene>
<evidence type="ECO:0000256" key="1">
    <source>
        <dbReference type="SAM" id="SignalP"/>
    </source>
</evidence>
<sequence length="256" mass="27954">MRTLPGVIGLLMLLPAISQADEPDAIEKATNPLHLSTSVAVQDYYTPELYGSDRHTNDTLFRATVPVAANDWVPVPQILRMTVPLATRPQPQGYSTGLGDINLFDIFLLKQDGVRIGVGPLITASTASEDELGSGKWQAGLSAIVMKSTPQWMAGTLVQWQKSFAGDDARRDVETATFQPIVIYKLPQGWYLRTSGIWSFNRENDDYYIPVGLGGGRAWKMGGNVVSAFIEPQWTVAHQGDGVPKFTLFAGVSIVM</sequence>
<dbReference type="AlphaFoldDB" id="A0A0L0GZK9"/>
<dbReference type="STRING" id="379893.GCA_001297775_04028"/>
<proteinExistence type="predicted"/>
<reference evidence="2 3" key="1">
    <citation type="journal article" date="2015" name="Appl. Environ. Microbiol.">
        <title>The Enterobacterium Trabulsiella odontotermitis Presents Novel Adaptations Related to Its Association with Fungus-Growing Termites.</title>
        <authorList>
            <person name="Sapountzis P."/>
            <person name="Gruntjes T."/>
            <person name="Otani S."/>
            <person name="Estevez J."/>
            <person name="da Costa R.R."/>
            <person name="Plunkett G.3rd."/>
            <person name="Perna N.T."/>
            <person name="Poulsen M."/>
        </authorList>
    </citation>
    <scope>NUCLEOTIDE SEQUENCE [LARGE SCALE GENOMIC DNA]</scope>
    <source>
        <strain evidence="2 3">12</strain>
    </source>
</reference>
<keyword evidence="1" id="KW-0732">Signal</keyword>
<dbReference type="RefSeq" id="WP_049856315.1">
    <property type="nucleotide sequence ID" value="NZ_JNGI01000023.1"/>
</dbReference>
<protein>
    <recommendedName>
        <fullName evidence="4">Neuromedin U</fullName>
    </recommendedName>
</protein>
<organism evidence="2 3">
    <name type="scientific">Trabulsiella odontotermitis</name>
    <dbReference type="NCBI Taxonomy" id="379893"/>
    <lineage>
        <taxon>Bacteria</taxon>
        <taxon>Pseudomonadati</taxon>
        <taxon>Pseudomonadota</taxon>
        <taxon>Gammaproteobacteria</taxon>
        <taxon>Enterobacterales</taxon>
        <taxon>Enterobacteriaceae</taxon>
        <taxon>Trabulsiella</taxon>
    </lineage>
</organism>
<feature type="signal peptide" evidence="1">
    <location>
        <begin position="1"/>
        <end position="20"/>
    </location>
</feature>
<evidence type="ECO:0000313" key="3">
    <source>
        <dbReference type="Proteomes" id="UP000037393"/>
    </source>
</evidence>
<dbReference type="Proteomes" id="UP000037393">
    <property type="component" value="Unassembled WGS sequence"/>
</dbReference>
<dbReference type="PATRIC" id="fig|379893.4.peg.2759"/>
<name>A0A0L0GZK9_9ENTR</name>
<feature type="chain" id="PRO_5005539708" description="Neuromedin U" evidence="1">
    <location>
        <begin position="21"/>
        <end position="256"/>
    </location>
</feature>
<evidence type="ECO:0000313" key="2">
    <source>
        <dbReference type="EMBL" id="KNC94625.1"/>
    </source>
</evidence>
<comment type="caution">
    <text evidence="2">The sequence shown here is derived from an EMBL/GenBank/DDBJ whole genome shotgun (WGS) entry which is preliminary data.</text>
</comment>
<keyword evidence="3" id="KW-1185">Reference proteome</keyword>
<accession>A0A0L0GZK9</accession>
<dbReference type="OrthoDB" id="9809066at2"/>